<dbReference type="AlphaFoldDB" id="A0A0C4Y2U7"/>
<reference evidence="1" key="2">
    <citation type="journal article" date="2015" name="Antimicrob. Agents Chemother.">
        <title>Dissemination of blaOXA-23 in Acinetobacter spp. in China: Main Roles of Conjugative Plasmid pAZJ221 and Transposon Tn2009.</title>
        <authorList>
            <person name="Liu L.L."/>
            <person name="Ji S.J."/>
            <person name="Ruan Z."/>
            <person name="Fu Y."/>
            <person name="Fu Y.Q."/>
            <person name="Wang Y.F."/>
            <person name="Yu Y.S."/>
        </authorList>
    </citation>
    <scope>NUCLEOTIDE SEQUENCE</scope>
    <source>
        <strain evidence="1">A221</strain>
        <plasmid evidence="1">pAZJ221</plasmid>
    </source>
</reference>
<sequence length="156" mass="17664">MSKDELVPMGTRVPPGIKKAYIEAARNSGLTPAEFHRNVLINNLSLERVKLLTDELSHQISSMMEYMDNSFKTHLEKIDQRLEVYESSIKQTVIDNASSEHSEVILTCLFLLAATHYRNLDTVLDFNKRQVAGQTLFDSIHSEAKQTVKKKTKTAA</sequence>
<dbReference type="PATRIC" id="fig|470.1342.peg.3836"/>
<reference evidence="1" key="1">
    <citation type="submission" date="2014-10" db="EMBL/GenBank/DDBJ databases">
        <authorList>
            <person name="Liu L."/>
            <person name="Ji S."/>
            <person name="Ruan Z."/>
            <person name="Fu Y."/>
            <person name="Fu Y."/>
            <person name="Wang Y."/>
            <person name="Yu Y."/>
        </authorList>
    </citation>
    <scope>NUCLEOTIDE SEQUENCE</scope>
    <source>
        <strain evidence="1">A221</strain>
        <plasmid evidence="1">pAZJ221</plasmid>
    </source>
</reference>
<dbReference type="RefSeq" id="WP_000030955.1">
    <property type="nucleotide sequence ID" value="NZ_CP018144.1"/>
</dbReference>
<keyword evidence="1" id="KW-0614">Plasmid</keyword>
<accession>A0A0C4Y2U7</accession>
<evidence type="ECO:0000313" key="1">
    <source>
        <dbReference type="EMBL" id="AJF79919.1"/>
    </source>
</evidence>
<dbReference type="EMBL" id="KM922672">
    <property type="protein sequence ID" value="AJF79919.1"/>
    <property type="molecule type" value="Genomic_DNA"/>
</dbReference>
<name>A0A0C4Y2U7_ACIBA</name>
<proteinExistence type="predicted"/>
<organism evidence="1">
    <name type="scientific">Acinetobacter baumannii</name>
    <dbReference type="NCBI Taxonomy" id="470"/>
    <lineage>
        <taxon>Bacteria</taxon>
        <taxon>Pseudomonadati</taxon>
        <taxon>Pseudomonadota</taxon>
        <taxon>Gammaproteobacteria</taxon>
        <taxon>Moraxellales</taxon>
        <taxon>Moraxellaceae</taxon>
        <taxon>Acinetobacter</taxon>
        <taxon>Acinetobacter calcoaceticus/baumannii complex</taxon>
    </lineage>
</organism>
<geneLocation type="plasmid" evidence="1">
    <name>pAZJ221</name>
</geneLocation>
<protein>
    <submittedName>
        <fullName evidence="1">Uncharacterized protein</fullName>
    </submittedName>
</protein>
<gene>
    <name evidence="1" type="ORF">NG19_0083</name>
</gene>